<dbReference type="InterPro" id="IPR013785">
    <property type="entry name" value="Aldolase_TIM"/>
</dbReference>
<name>T1CEV0_9ZZZZ</name>
<gene>
    <name evidence="1" type="ORF">B1A_01252</name>
</gene>
<feature type="non-terminal residue" evidence="1">
    <location>
        <position position="74"/>
    </location>
</feature>
<sequence>SQSPPRPLPALLADGFTHLSPQVPCIWKKRLKMSEEQVLKNIFRSVSLARGLGFEVEFSAEDATRSEPDFLIRA</sequence>
<accession>T1CEV0</accession>
<organism evidence="1">
    <name type="scientific">mine drainage metagenome</name>
    <dbReference type="NCBI Taxonomy" id="410659"/>
    <lineage>
        <taxon>unclassified sequences</taxon>
        <taxon>metagenomes</taxon>
        <taxon>ecological metagenomes</taxon>
    </lineage>
</organism>
<dbReference type="GO" id="GO:0004736">
    <property type="term" value="F:pyruvate carboxylase activity"/>
    <property type="evidence" value="ECO:0007669"/>
    <property type="project" value="UniProtKB-EC"/>
</dbReference>
<keyword evidence="1" id="KW-0436">Ligase</keyword>
<feature type="non-terminal residue" evidence="1">
    <location>
        <position position="1"/>
    </location>
</feature>
<evidence type="ECO:0000313" key="1">
    <source>
        <dbReference type="EMBL" id="EQD80093.1"/>
    </source>
</evidence>
<dbReference type="EC" id="6.4.1.1" evidence="1"/>
<dbReference type="SUPFAM" id="SSF51569">
    <property type="entry name" value="Aldolase"/>
    <property type="match status" value="1"/>
</dbReference>
<reference evidence="1" key="1">
    <citation type="submission" date="2013-08" db="EMBL/GenBank/DDBJ databases">
        <authorList>
            <person name="Mendez C."/>
            <person name="Richter M."/>
            <person name="Ferrer M."/>
            <person name="Sanchez J."/>
        </authorList>
    </citation>
    <scope>NUCLEOTIDE SEQUENCE</scope>
</reference>
<dbReference type="AlphaFoldDB" id="T1CEV0"/>
<proteinExistence type="predicted"/>
<keyword evidence="1" id="KW-0670">Pyruvate</keyword>
<comment type="caution">
    <text evidence="1">The sequence shown here is derived from an EMBL/GenBank/DDBJ whole genome shotgun (WGS) entry which is preliminary data.</text>
</comment>
<dbReference type="EMBL" id="AUZX01000954">
    <property type="protein sequence ID" value="EQD80093.1"/>
    <property type="molecule type" value="Genomic_DNA"/>
</dbReference>
<dbReference type="Gene3D" id="3.20.20.70">
    <property type="entry name" value="Aldolase class I"/>
    <property type="match status" value="1"/>
</dbReference>
<protein>
    <submittedName>
        <fullName evidence="1">Pyruvate carboxyltransferase domain protein</fullName>
        <ecNumber evidence="1">6.4.1.1</ecNumber>
    </submittedName>
</protein>
<dbReference type="GO" id="GO:0016740">
    <property type="term" value="F:transferase activity"/>
    <property type="evidence" value="ECO:0007669"/>
    <property type="project" value="UniProtKB-KW"/>
</dbReference>
<keyword evidence="1" id="KW-0808">Transferase</keyword>
<reference evidence="1" key="2">
    <citation type="journal article" date="2014" name="ISME J.">
        <title>Microbial stratification in low pH oxic and suboxic macroscopic growths along an acid mine drainage.</title>
        <authorList>
            <person name="Mendez-Garcia C."/>
            <person name="Mesa V."/>
            <person name="Sprenger R.R."/>
            <person name="Richter M."/>
            <person name="Diez M.S."/>
            <person name="Solano J."/>
            <person name="Bargiela R."/>
            <person name="Golyshina O.V."/>
            <person name="Manteca A."/>
            <person name="Ramos J.L."/>
            <person name="Gallego J.R."/>
            <person name="Llorente I."/>
            <person name="Martins Dos Santos V.A."/>
            <person name="Jensen O.N."/>
            <person name="Pelaez A.I."/>
            <person name="Sanchez J."/>
            <person name="Ferrer M."/>
        </authorList>
    </citation>
    <scope>NUCLEOTIDE SEQUENCE</scope>
</reference>